<gene>
    <name evidence="1" type="ORF">PSNMU_V1.4_AUG-EV-PASAV3_0024810</name>
</gene>
<reference evidence="1 2" key="1">
    <citation type="submission" date="2019-01" db="EMBL/GenBank/DDBJ databases">
        <authorList>
            <person name="Ferrante I. M."/>
        </authorList>
    </citation>
    <scope>NUCLEOTIDE SEQUENCE [LARGE SCALE GENOMIC DNA]</scope>
    <source>
        <strain evidence="1 2">B856</strain>
    </source>
</reference>
<evidence type="ECO:0000313" key="1">
    <source>
        <dbReference type="EMBL" id="VEU35735.1"/>
    </source>
</evidence>
<dbReference type="AlphaFoldDB" id="A0A448Z153"/>
<name>A0A448Z153_9STRA</name>
<sequence>MFFTADKMLVSSSTASSSPFSLWQSLKTMEHPLMVLKSLLVRAFWQKSFSHNRCSLEVVSAIPKSMASMVAPRAASSSTLHQLQPQRPWL</sequence>
<proteinExistence type="predicted"/>
<evidence type="ECO:0000313" key="2">
    <source>
        <dbReference type="Proteomes" id="UP000291116"/>
    </source>
</evidence>
<organism evidence="1 2">
    <name type="scientific">Pseudo-nitzschia multistriata</name>
    <dbReference type="NCBI Taxonomy" id="183589"/>
    <lineage>
        <taxon>Eukaryota</taxon>
        <taxon>Sar</taxon>
        <taxon>Stramenopiles</taxon>
        <taxon>Ochrophyta</taxon>
        <taxon>Bacillariophyta</taxon>
        <taxon>Bacillariophyceae</taxon>
        <taxon>Bacillariophycidae</taxon>
        <taxon>Bacillariales</taxon>
        <taxon>Bacillariaceae</taxon>
        <taxon>Pseudo-nitzschia</taxon>
    </lineage>
</organism>
<dbReference type="EMBL" id="CAACVS010000067">
    <property type="protein sequence ID" value="VEU35735.1"/>
    <property type="molecule type" value="Genomic_DNA"/>
</dbReference>
<dbReference type="Proteomes" id="UP000291116">
    <property type="component" value="Unassembled WGS sequence"/>
</dbReference>
<accession>A0A448Z153</accession>
<protein>
    <submittedName>
        <fullName evidence="1">Uncharacterized protein</fullName>
    </submittedName>
</protein>
<keyword evidence="2" id="KW-1185">Reference proteome</keyword>